<evidence type="ECO:0000256" key="1">
    <source>
        <dbReference type="SAM" id="SignalP"/>
    </source>
</evidence>
<evidence type="ECO:0000313" key="2">
    <source>
        <dbReference type="EMBL" id="KAG2410363.1"/>
    </source>
</evidence>
<feature type="chain" id="PRO_5035920228" evidence="1">
    <location>
        <begin position="18"/>
        <end position="170"/>
    </location>
</feature>
<evidence type="ECO:0000313" key="3">
    <source>
        <dbReference type="Proteomes" id="UP000743370"/>
    </source>
</evidence>
<gene>
    <name evidence="2" type="ORF">HKW66_Vig0010280</name>
</gene>
<feature type="signal peptide" evidence="1">
    <location>
        <begin position="1"/>
        <end position="17"/>
    </location>
</feature>
<sequence>MVTIWLGAFVHSKVILGFEFFFRSIPTEQSQAQPLIDEVTRCLSEPHSRVDQIKLHSHVLLMMMLNHRHTTCHHQFPNPAISPSIAYTARRVVIIDCCQWDALSTIKIPLSNPNTPHDTVCATTPVRCHTAISIFTNERSPTLHLIIEGDHCLHHIVHPLRSVSITTALV</sequence>
<dbReference type="AlphaFoldDB" id="A0A8T0LIF1"/>
<reference evidence="2 3" key="1">
    <citation type="submission" date="2020-05" db="EMBL/GenBank/DDBJ databases">
        <title>Vigna angularis (adzuki bean) Var. LongXiaoDou No. 4 denovo assembly.</title>
        <authorList>
            <person name="Xiang H."/>
        </authorList>
    </citation>
    <scope>NUCLEOTIDE SEQUENCE [LARGE SCALE GENOMIC DNA]</scope>
    <source>
        <tissue evidence="2">Leaf</tissue>
    </source>
</reference>
<dbReference type="Proteomes" id="UP000743370">
    <property type="component" value="Unassembled WGS sequence"/>
</dbReference>
<comment type="caution">
    <text evidence="2">The sequence shown here is derived from an EMBL/GenBank/DDBJ whole genome shotgun (WGS) entry which is preliminary data.</text>
</comment>
<name>A0A8T0LIF1_PHAAN</name>
<proteinExistence type="predicted"/>
<keyword evidence="1" id="KW-0732">Signal</keyword>
<protein>
    <submittedName>
        <fullName evidence="2">Uncharacterized protein</fullName>
    </submittedName>
</protein>
<dbReference type="EMBL" id="JABFOF010000001">
    <property type="protein sequence ID" value="KAG2410363.1"/>
    <property type="molecule type" value="Genomic_DNA"/>
</dbReference>
<organism evidence="2 3">
    <name type="scientific">Phaseolus angularis</name>
    <name type="common">Azuki bean</name>
    <name type="synonym">Vigna angularis</name>
    <dbReference type="NCBI Taxonomy" id="3914"/>
    <lineage>
        <taxon>Eukaryota</taxon>
        <taxon>Viridiplantae</taxon>
        <taxon>Streptophyta</taxon>
        <taxon>Embryophyta</taxon>
        <taxon>Tracheophyta</taxon>
        <taxon>Spermatophyta</taxon>
        <taxon>Magnoliopsida</taxon>
        <taxon>eudicotyledons</taxon>
        <taxon>Gunneridae</taxon>
        <taxon>Pentapetalae</taxon>
        <taxon>rosids</taxon>
        <taxon>fabids</taxon>
        <taxon>Fabales</taxon>
        <taxon>Fabaceae</taxon>
        <taxon>Papilionoideae</taxon>
        <taxon>50 kb inversion clade</taxon>
        <taxon>NPAAA clade</taxon>
        <taxon>indigoferoid/millettioid clade</taxon>
        <taxon>Phaseoleae</taxon>
        <taxon>Vigna</taxon>
    </lineage>
</organism>
<accession>A0A8T0LIF1</accession>